<dbReference type="GO" id="GO:0071555">
    <property type="term" value="P:cell wall organization"/>
    <property type="evidence" value="ECO:0007669"/>
    <property type="project" value="UniProtKB-KW"/>
</dbReference>
<gene>
    <name evidence="12" type="ORF">METZ01_LOCUS145171</name>
</gene>
<evidence type="ECO:0000256" key="8">
    <source>
        <dbReference type="ARBA" id="ARBA00023306"/>
    </source>
</evidence>
<evidence type="ECO:0008006" key="13">
    <source>
        <dbReference type="Google" id="ProtNLM"/>
    </source>
</evidence>
<dbReference type="InterPro" id="IPR006009">
    <property type="entry name" value="GlcNAc_MurG"/>
</dbReference>
<dbReference type="NCBIfam" id="TIGR01133">
    <property type="entry name" value="murG"/>
    <property type="match status" value="1"/>
</dbReference>
<evidence type="ECO:0000256" key="5">
    <source>
        <dbReference type="ARBA" id="ARBA00022960"/>
    </source>
</evidence>
<dbReference type="CDD" id="cd03785">
    <property type="entry name" value="GT28_MurG"/>
    <property type="match status" value="1"/>
</dbReference>
<evidence type="ECO:0000259" key="10">
    <source>
        <dbReference type="Pfam" id="PF03033"/>
    </source>
</evidence>
<keyword evidence="7" id="KW-0472">Membrane</keyword>
<dbReference type="GO" id="GO:0050511">
    <property type="term" value="F:undecaprenyldiphospho-muramoylpentapeptide beta-N-acetylglucosaminyltransferase activity"/>
    <property type="evidence" value="ECO:0007669"/>
    <property type="project" value="InterPro"/>
</dbReference>
<dbReference type="GO" id="GO:0009252">
    <property type="term" value="P:peptidoglycan biosynthetic process"/>
    <property type="evidence" value="ECO:0007669"/>
    <property type="project" value="UniProtKB-KW"/>
</dbReference>
<keyword evidence="8" id="KW-0131">Cell cycle</keyword>
<dbReference type="Pfam" id="PF03033">
    <property type="entry name" value="Glyco_transf_28"/>
    <property type="match status" value="1"/>
</dbReference>
<dbReference type="HAMAP" id="MF_00033">
    <property type="entry name" value="MurG"/>
    <property type="match status" value="1"/>
</dbReference>
<evidence type="ECO:0000256" key="2">
    <source>
        <dbReference type="ARBA" id="ARBA00022618"/>
    </source>
</evidence>
<evidence type="ECO:0000256" key="1">
    <source>
        <dbReference type="ARBA" id="ARBA00022475"/>
    </source>
</evidence>
<dbReference type="EMBL" id="UINC01022521">
    <property type="protein sequence ID" value="SVA92317.1"/>
    <property type="molecule type" value="Genomic_DNA"/>
</dbReference>
<dbReference type="GO" id="GO:0051301">
    <property type="term" value="P:cell division"/>
    <property type="evidence" value="ECO:0007669"/>
    <property type="project" value="UniProtKB-KW"/>
</dbReference>
<evidence type="ECO:0000256" key="9">
    <source>
        <dbReference type="ARBA" id="ARBA00023316"/>
    </source>
</evidence>
<evidence type="ECO:0000256" key="3">
    <source>
        <dbReference type="ARBA" id="ARBA00022676"/>
    </source>
</evidence>
<keyword evidence="2" id="KW-0132">Cell division</keyword>
<evidence type="ECO:0000256" key="7">
    <source>
        <dbReference type="ARBA" id="ARBA00023136"/>
    </source>
</evidence>
<dbReference type="GO" id="GO:0005975">
    <property type="term" value="P:carbohydrate metabolic process"/>
    <property type="evidence" value="ECO:0007669"/>
    <property type="project" value="InterPro"/>
</dbReference>
<dbReference type="InterPro" id="IPR007235">
    <property type="entry name" value="Glyco_trans_28_C"/>
</dbReference>
<protein>
    <recommendedName>
        <fullName evidence="13">Glycosyl transferase family 28 C-terminal domain-containing protein</fullName>
    </recommendedName>
</protein>
<feature type="domain" description="Glycosyl transferase family 28 C-terminal" evidence="11">
    <location>
        <begin position="189"/>
        <end position="360"/>
    </location>
</feature>
<dbReference type="InterPro" id="IPR004276">
    <property type="entry name" value="GlycoTrans_28_N"/>
</dbReference>
<organism evidence="12">
    <name type="scientific">marine metagenome</name>
    <dbReference type="NCBI Taxonomy" id="408172"/>
    <lineage>
        <taxon>unclassified sequences</taxon>
        <taxon>metagenomes</taxon>
        <taxon>ecological metagenomes</taxon>
    </lineage>
</organism>
<keyword evidence="9" id="KW-0961">Cell wall biogenesis/degradation</keyword>
<proteinExistence type="inferred from homology"/>
<keyword evidence="4" id="KW-0808">Transferase</keyword>
<dbReference type="PANTHER" id="PTHR21015:SF22">
    <property type="entry name" value="GLYCOSYLTRANSFERASE"/>
    <property type="match status" value="1"/>
</dbReference>
<dbReference type="AlphaFoldDB" id="A0A381ZU24"/>
<keyword evidence="5" id="KW-0133">Cell shape</keyword>
<evidence type="ECO:0000313" key="12">
    <source>
        <dbReference type="EMBL" id="SVA92317.1"/>
    </source>
</evidence>
<feature type="non-terminal residue" evidence="12">
    <location>
        <position position="1"/>
    </location>
</feature>
<sequence length="371" mass="39213">VVVFAGGGTGGHLYPALAIADALRCRRPTVRVVFIGATRGIEARVLPELGEEHFLLPVRGLDRGLCGAFWRAIPALVTSLLEAARVMRRLQPSAVVITGGYACAPAGVIAALTGVPLLIQEQNAVPGIVTKALSRFAKKIHTAFEGAAEGLPLGVRNKVCLTGNPVRPKGLGRRLQARALFQLPEESFVVLIVGGSQGSEALNQLLLTALDAVSARSLDRPDHLHILWSTGPRYHEAVQATLDEFGNPDWVHPSPYFDNMPDILAAADLTVSRAGAMFTAELLNQGLPGILVPLPSAAADHQTHNARALAEAGAAVFTPESGLTGEILWAQLTRLADDRVSLERMAVAATSLARPEAADQIAASVERFVSS</sequence>
<evidence type="ECO:0000256" key="6">
    <source>
        <dbReference type="ARBA" id="ARBA00022984"/>
    </source>
</evidence>
<dbReference type="PANTHER" id="PTHR21015">
    <property type="entry name" value="UDP-N-ACETYLGLUCOSAMINE--N-ACETYLMURAMYL-(PENTAPEPTIDE) PYROPHOSPHORYL-UNDECAPRENOL N-ACETYLGLUCOSAMINE TRANSFERASE 1"/>
    <property type="match status" value="1"/>
</dbReference>
<keyword evidence="3" id="KW-0328">Glycosyltransferase</keyword>
<reference evidence="12" key="1">
    <citation type="submission" date="2018-05" db="EMBL/GenBank/DDBJ databases">
        <authorList>
            <person name="Lanie J.A."/>
            <person name="Ng W.-L."/>
            <person name="Kazmierczak K.M."/>
            <person name="Andrzejewski T.M."/>
            <person name="Davidsen T.M."/>
            <person name="Wayne K.J."/>
            <person name="Tettelin H."/>
            <person name="Glass J.I."/>
            <person name="Rusch D."/>
            <person name="Podicherti R."/>
            <person name="Tsui H.-C.T."/>
            <person name="Winkler M.E."/>
        </authorList>
    </citation>
    <scope>NUCLEOTIDE SEQUENCE</scope>
</reference>
<evidence type="ECO:0000259" key="11">
    <source>
        <dbReference type="Pfam" id="PF04101"/>
    </source>
</evidence>
<feature type="domain" description="Glycosyltransferase family 28 N-terminal" evidence="10">
    <location>
        <begin position="2"/>
        <end position="141"/>
    </location>
</feature>
<dbReference type="GO" id="GO:0008360">
    <property type="term" value="P:regulation of cell shape"/>
    <property type="evidence" value="ECO:0007669"/>
    <property type="project" value="UniProtKB-KW"/>
</dbReference>
<dbReference type="Gene3D" id="3.40.50.2000">
    <property type="entry name" value="Glycogen Phosphorylase B"/>
    <property type="match status" value="2"/>
</dbReference>
<keyword evidence="6" id="KW-0573">Peptidoglycan synthesis</keyword>
<name>A0A381ZU24_9ZZZZ</name>
<dbReference type="SUPFAM" id="SSF53756">
    <property type="entry name" value="UDP-Glycosyltransferase/glycogen phosphorylase"/>
    <property type="match status" value="1"/>
</dbReference>
<accession>A0A381ZU24</accession>
<evidence type="ECO:0000256" key="4">
    <source>
        <dbReference type="ARBA" id="ARBA00022679"/>
    </source>
</evidence>
<keyword evidence="1" id="KW-1003">Cell membrane</keyword>
<dbReference type="Pfam" id="PF04101">
    <property type="entry name" value="Glyco_tran_28_C"/>
    <property type="match status" value="1"/>
</dbReference>